<dbReference type="Proteomes" id="UP000217790">
    <property type="component" value="Unassembled WGS sequence"/>
</dbReference>
<proteinExistence type="predicted"/>
<dbReference type="EMBL" id="KZ293703">
    <property type="protein sequence ID" value="PBK83775.1"/>
    <property type="molecule type" value="Genomic_DNA"/>
</dbReference>
<dbReference type="Pfam" id="PF21530">
    <property type="entry name" value="Pif1_2B_dom"/>
    <property type="match status" value="1"/>
</dbReference>
<evidence type="ECO:0000259" key="1">
    <source>
        <dbReference type="Pfam" id="PF21530"/>
    </source>
</evidence>
<sequence>MSGTTSQRLGMLPLVIGMPVMITQNFDVESGIVNGATGTLEKIRYRLDEDGRCIALLCMVNVPLMTGSPLMDLKKSQVVALQDTVELDFKH</sequence>
<evidence type="ECO:0000313" key="3">
    <source>
        <dbReference type="Proteomes" id="UP000217790"/>
    </source>
</evidence>
<dbReference type="InterPro" id="IPR049163">
    <property type="entry name" value="Pif1-like_2B_dom"/>
</dbReference>
<feature type="domain" description="DNA helicase Pif1-like 2B" evidence="1">
    <location>
        <begin position="12"/>
        <end position="39"/>
    </location>
</feature>
<accession>A0A2H3CL62</accession>
<feature type="non-terminal residue" evidence="2">
    <location>
        <position position="91"/>
    </location>
</feature>
<dbReference type="InParanoid" id="A0A2H3CL62"/>
<reference evidence="3" key="1">
    <citation type="journal article" date="2017" name="Nat. Ecol. Evol.">
        <title>Genome expansion and lineage-specific genetic innovations in the forest pathogenic fungi Armillaria.</title>
        <authorList>
            <person name="Sipos G."/>
            <person name="Prasanna A.N."/>
            <person name="Walter M.C."/>
            <person name="O'Connor E."/>
            <person name="Balint B."/>
            <person name="Krizsan K."/>
            <person name="Kiss B."/>
            <person name="Hess J."/>
            <person name="Varga T."/>
            <person name="Slot J."/>
            <person name="Riley R."/>
            <person name="Boka B."/>
            <person name="Rigling D."/>
            <person name="Barry K."/>
            <person name="Lee J."/>
            <person name="Mihaltcheva S."/>
            <person name="LaButti K."/>
            <person name="Lipzen A."/>
            <person name="Waldron R."/>
            <person name="Moloney N.M."/>
            <person name="Sperisen C."/>
            <person name="Kredics L."/>
            <person name="Vagvoelgyi C."/>
            <person name="Patrignani A."/>
            <person name="Fitzpatrick D."/>
            <person name="Nagy I."/>
            <person name="Doyle S."/>
            <person name="Anderson J.B."/>
            <person name="Grigoriev I.V."/>
            <person name="Gueldener U."/>
            <person name="Muensterkoetter M."/>
            <person name="Nagy L.G."/>
        </authorList>
    </citation>
    <scope>NUCLEOTIDE SEQUENCE [LARGE SCALE GENOMIC DNA]</scope>
    <source>
        <strain evidence="3">Ar21-2</strain>
    </source>
</reference>
<dbReference type="OrthoDB" id="432234at2759"/>
<dbReference type="AlphaFoldDB" id="A0A2H3CL62"/>
<protein>
    <recommendedName>
        <fullName evidence="1">DNA helicase Pif1-like 2B domain-containing protein</fullName>
    </recommendedName>
</protein>
<name>A0A2H3CL62_ARMGA</name>
<gene>
    <name evidence="2" type="ORF">ARMGADRAFT_944442</name>
</gene>
<organism evidence="2 3">
    <name type="scientific">Armillaria gallica</name>
    <name type="common">Bulbous honey fungus</name>
    <name type="synonym">Armillaria bulbosa</name>
    <dbReference type="NCBI Taxonomy" id="47427"/>
    <lineage>
        <taxon>Eukaryota</taxon>
        <taxon>Fungi</taxon>
        <taxon>Dikarya</taxon>
        <taxon>Basidiomycota</taxon>
        <taxon>Agaricomycotina</taxon>
        <taxon>Agaricomycetes</taxon>
        <taxon>Agaricomycetidae</taxon>
        <taxon>Agaricales</taxon>
        <taxon>Marasmiineae</taxon>
        <taxon>Physalacriaceae</taxon>
        <taxon>Armillaria</taxon>
    </lineage>
</organism>
<evidence type="ECO:0000313" key="2">
    <source>
        <dbReference type="EMBL" id="PBK83775.1"/>
    </source>
</evidence>
<keyword evidence="3" id="KW-1185">Reference proteome</keyword>